<sequence length="215" mass="24390">MKLTKVIIATSLAGANAFAPQITKSTYRQTQLFSAIDKNNDGGDEELGFFDEEEYRQIAREREAFQFIFDVDEDSKPDDVYIILFNPETPNEGVHTLEFPKGSGNNMILAFESKAECEEFSEMLKEQQFFDPVTQEMNLEGLEIYCGQIGVEVQVVPEGLKLKPPTETVDELDCNPNREEEVKMLDYLFQISEECSVDMTAEGCFDVGETESAWE</sequence>
<keyword evidence="2" id="KW-1185">Reference proteome</keyword>
<dbReference type="AlphaFoldDB" id="A0AAD3H3U0"/>
<reference evidence="1 2" key="1">
    <citation type="journal article" date="2021" name="Sci. Rep.">
        <title>The genome of the diatom Chaetoceros tenuissimus carries an ancient integrated fragment of an extant virus.</title>
        <authorList>
            <person name="Hongo Y."/>
            <person name="Kimura K."/>
            <person name="Takaki Y."/>
            <person name="Yoshida Y."/>
            <person name="Baba S."/>
            <person name="Kobayashi G."/>
            <person name="Nagasaki K."/>
            <person name="Hano T."/>
            <person name="Tomaru Y."/>
        </authorList>
    </citation>
    <scope>NUCLEOTIDE SEQUENCE [LARGE SCALE GENOMIC DNA]</scope>
    <source>
        <strain evidence="1 2">NIES-3715</strain>
    </source>
</reference>
<dbReference type="EMBL" id="BLLK01000029">
    <property type="protein sequence ID" value="GFH48889.1"/>
    <property type="molecule type" value="Genomic_DNA"/>
</dbReference>
<gene>
    <name evidence="1" type="ORF">CTEN210_05365</name>
</gene>
<dbReference type="InterPro" id="IPR021503">
    <property type="entry name" value="DUF3110"/>
</dbReference>
<organism evidence="1 2">
    <name type="scientific">Chaetoceros tenuissimus</name>
    <dbReference type="NCBI Taxonomy" id="426638"/>
    <lineage>
        <taxon>Eukaryota</taxon>
        <taxon>Sar</taxon>
        <taxon>Stramenopiles</taxon>
        <taxon>Ochrophyta</taxon>
        <taxon>Bacillariophyta</taxon>
        <taxon>Coscinodiscophyceae</taxon>
        <taxon>Chaetocerotophycidae</taxon>
        <taxon>Chaetocerotales</taxon>
        <taxon>Chaetocerotaceae</taxon>
        <taxon>Chaetoceros</taxon>
    </lineage>
</organism>
<comment type="caution">
    <text evidence="1">The sequence shown here is derived from an EMBL/GenBank/DDBJ whole genome shotgun (WGS) entry which is preliminary data.</text>
</comment>
<name>A0AAD3H3U0_9STRA</name>
<dbReference type="Pfam" id="PF11360">
    <property type="entry name" value="DUF3110"/>
    <property type="match status" value="1"/>
</dbReference>
<proteinExistence type="predicted"/>
<evidence type="ECO:0000313" key="1">
    <source>
        <dbReference type="EMBL" id="GFH48889.1"/>
    </source>
</evidence>
<protein>
    <submittedName>
        <fullName evidence="1">Uncharacterized protein</fullName>
    </submittedName>
</protein>
<dbReference type="Proteomes" id="UP001054902">
    <property type="component" value="Unassembled WGS sequence"/>
</dbReference>
<accession>A0AAD3H3U0</accession>
<evidence type="ECO:0000313" key="2">
    <source>
        <dbReference type="Proteomes" id="UP001054902"/>
    </source>
</evidence>